<dbReference type="PANTHER" id="PTHR23279:SF46">
    <property type="entry name" value="DEFECTIVE PROBOSCIS EXTENSION RESPONSE 10, ISOFORM A-RELATED"/>
    <property type="match status" value="1"/>
</dbReference>
<dbReference type="Proteomes" id="UP000694843">
    <property type="component" value="Unplaced"/>
</dbReference>
<gene>
    <name evidence="3" type="primary">LOC108680566</name>
</gene>
<dbReference type="KEGG" id="hazt:108680566"/>
<evidence type="ECO:0000259" key="1">
    <source>
        <dbReference type="PROSITE" id="PS50835"/>
    </source>
</evidence>
<accession>A0A8B7PFK7</accession>
<dbReference type="Pfam" id="PF13927">
    <property type="entry name" value="Ig_3"/>
    <property type="match status" value="1"/>
</dbReference>
<dbReference type="FunFam" id="2.60.40.10:FF:000533">
    <property type="entry name" value="Uncharacterized protein, isoform A"/>
    <property type="match status" value="1"/>
</dbReference>
<dbReference type="InterPro" id="IPR036179">
    <property type="entry name" value="Ig-like_dom_sf"/>
</dbReference>
<dbReference type="SMART" id="SM00409">
    <property type="entry name" value="IG"/>
    <property type="match status" value="1"/>
</dbReference>
<sequence>MHVDSGSTINLTCVIAHSPEPPAYIFWYHDDQVVNYDSPRGGVTVVTERGNVTRGYLLIQEAKGSDSGNYSCAPSNTAPTSLRVHVLNGEMPAAMQTSSAHPRADHRPLLFLLCLLLLRHLLTVTHGS</sequence>
<dbReference type="InterPro" id="IPR003599">
    <property type="entry name" value="Ig_sub"/>
</dbReference>
<dbReference type="GeneID" id="108680566"/>
<proteinExistence type="predicted"/>
<dbReference type="PROSITE" id="PS50835">
    <property type="entry name" value="IG_LIKE"/>
    <property type="match status" value="1"/>
</dbReference>
<dbReference type="SMART" id="SM00408">
    <property type="entry name" value="IGc2"/>
    <property type="match status" value="1"/>
</dbReference>
<dbReference type="Gene3D" id="2.60.40.10">
    <property type="entry name" value="Immunoglobulins"/>
    <property type="match status" value="1"/>
</dbReference>
<dbReference type="InterPro" id="IPR007110">
    <property type="entry name" value="Ig-like_dom"/>
</dbReference>
<dbReference type="InterPro" id="IPR013783">
    <property type="entry name" value="Ig-like_fold"/>
</dbReference>
<dbReference type="RefSeq" id="XP_018024919.1">
    <property type="nucleotide sequence ID" value="XM_018169430.1"/>
</dbReference>
<dbReference type="OMA" id="LWTHNSE"/>
<evidence type="ECO:0000313" key="2">
    <source>
        <dbReference type="Proteomes" id="UP000694843"/>
    </source>
</evidence>
<keyword evidence="2" id="KW-1185">Reference proteome</keyword>
<evidence type="ECO:0000313" key="3">
    <source>
        <dbReference type="RefSeq" id="XP_018024919.1"/>
    </source>
</evidence>
<dbReference type="GO" id="GO:0032589">
    <property type="term" value="C:neuron projection membrane"/>
    <property type="evidence" value="ECO:0007669"/>
    <property type="project" value="TreeGrafter"/>
</dbReference>
<feature type="non-terminal residue" evidence="3">
    <location>
        <position position="128"/>
    </location>
</feature>
<name>A0A8B7PFK7_HYAAZ</name>
<dbReference type="InterPro" id="IPR003598">
    <property type="entry name" value="Ig_sub2"/>
</dbReference>
<reference evidence="3" key="1">
    <citation type="submission" date="2025-08" db="UniProtKB">
        <authorList>
            <consortium name="RefSeq"/>
        </authorList>
    </citation>
    <scope>IDENTIFICATION</scope>
</reference>
<dbReference type="InterPro" id="IPR037448">
    <property type="entry name" value="Zig-8"/>
</dbReference>
<keyword evidence="3" id="KW-0675">Receptor</keyword>
<protein>
    <submittedName>
        <fullName evidence="3">Netrin receptor unc-5</fullName>
    </submittedName>
</protein>
<dbReference type="AlphaFoldDB" id="A0A8B7PFK7"/>
<organism evidence="2 3">
    <name type="scientific">Hyalella azteca</name>
    <name type="common">Amphipod</name>
    <dbReference type="NCBI Taxonomy" id="294128"/>
    <lineage>
        <taxon>Eukaryota</taxon>
        <taxon>Metazoa</taxon>
        <taxon>Ecdysozoa</taxon>
        <taxon>Arthropoda</taxon>
        <taxon>Crustacea</taxon>
        <taxon>Multicrustacea</taxon>
        <taxon>Malacostraca</taxon>
        <taxon>Eumalacostraca</taxon>
        <taxon>Peracarida</taxon>
        <taxon>Amphipoda</taxon>
        <taxon>Senticaudata</taxon>
        <taxon>Talitrida</taxon>
        <taxon>Talitroidea</taxon>
        <taxon>Hyalellidae</taxon>
        <taxon>Hyalella</taxon>
    </lineage>
</organism>
<dbReference type="PANTHER" id="PTHR23279">
    <property type="entry name" value="DEFECTIVE PROBOSCIS EXTENSION RESPONSE DPR -RELATED"/>
    <property type="match status" value="1"/>
</dbReference>
<dbReference type="OrthoDB" id="5969816at2759"/>
<dbReference type="SUPFAM" id="SSF48726">
    <property type="entry name" value="Immunoglobulin"/>
    <property type="match status" value="1"/>
</dbReference>
<dbReference type="GO" id="GO:0050808">
    <property type="term" value="P:synapse organization"/>
    <property type="evidence" value="ECO:0007669"/>
    <property type="project" value="TreeGrafter"/>
</dbReference>
<feature type="domain" description="Ig-like" evidence="1">
    <location>
        <begin position="1"/>
        <end position="83"/>
    </location>
</feature>